<dbReference type="NCBIfam" id="TIGR00757">
    <property type="entry name" value="RNaseEG"/>
    <property type="match status" value="1"/>
</dbReference>
<dbReference type="PANTHER" id="PTHR30001:SF0">
    <property type="entry name" value="RIBONUCLEASE G"/>
    <property type="match status" value="1"/>
</dbReference>
<gene>
    <name evidence="7" type="ORF">DX915_00040</name>
</gene>
<keyword evidence="3" id="KW-0378">Hydrolase</keyword>
<name>A0ABX9M8Z1_9FIRM</name>
<dbReference type="CDD" id="cd04453">
    <property type="entry name" value="S1_RNase_E"/>
    <property type="match status" value="1"/>
</dbReference>
<protein>
    <submittedName>
        <fullName evidence="7">Rne/Rng family ribonuclease</fullName>
    </submittedName>
</protein>
<dbReference type="SUPFAM" id="SSF50249">
    <property type="entry name" value="Nucleic acid-binding proteins"/>
    <property type="match status" value="1"/>
</dbReference>
<evidence type="ECO:0000256" key="4">
    <source>
        <dbReference type="ARBA" id="ARBA00022842"/>
    </source>
</evidence>
<sequence>MLKGGVMKQILLDCLPEEIMMAVITDGILTDFEIERVEESSLVGRVYKGIVKNVSPTLKGIFLDIGIAKNAFLRMENWPSIKKKPTIGESILVQVLKDATSTKGPLVSGVLNIPGRCAVLLENTGYIGVSKKISNENTRKQLKDIGYSLCPDGLGLIIRTVAAETAIDKVKEEISHLINTWNIIKRRAEIEKAPALLYRSSDIVVRCLREYITNKNDFIIADDQKIVKRLQHIAESEESLIKENIQYYDGITPIMQRYQVWEDIQSLYKREVQLPSGGSIVIDYTEALTAIDVNSGSFHAYGIPHEDAAYLTNREAVLEIAKQIRCRGIGGIILIDFIDMQKEQNKEKIVEQLKSAVKKDKIKTVVCGMTLLGLVEMTRKRSTYRLEQLAYSSCPLCEGHGRIASTQSIITTIHRNLKRIKKNYKRDEKIIIQCHPSIAESLESEKEQYYLKSLMHKDIHIEKKESLKREVFSVLSLSE</sequence>
<evidence type="ECO:0000256" key="1">
    <source>
        <dbReference type="ARBA" id="ARBA00001946"/>
    </source>
</evidence>
<dbReference type="PANTHER" id="PTHR30001">
    <property type="entry name" value="RIBONUCLEASE"/>
    <property type="match status" value="1"/>
</dbReference>
<evidence type="ECO:0000259" key="6">
    <source>
        <dbReference type="PROSITE" id="PS50126"/>
    </source>
</evidence>
<evidence type="ECO:0000256" key="5">
    <source>
        <dbReference type="ARBA" id="ARBA00022884"/>
    </source>
</evidence>
<dbReference type="PROSITE" id="PS50126">
    <property type="entry name" value="S1"/>
    <property type="match status" value="1"/>
</dbReference>
<dbReference type="SMART" id="SM00316">
    <property type="entry name" value="S1"/>
    <property type="match status" value="1"/>
</dbReference>
<evidence type="ECO:0000313" key="8">
    <source>
        <dbReference type="Proteomes" id="UP000266262"/>
    </source>
</evidence>
<comment type="caution">
    <text evidence="7">The sequence shown here is derived from an EMBL/GenBank/DDBJ whole genome shotgun (WGS) entry which is preliminary data.</text>
</comment>
<evidence type="ECO:0000313" key="7">
    <source>
        <dbReference type="EMBL" id="RID93976.1"/>
    </source>
</evidence>
<dbReference type="Proteomes" id="UP000266262">
    <property type="component" value="Unassembled WGS sequence"/>
</dbReference>
<evidence type="ECO:0000256" key="2">
    <source>
        <dbReference type="ARBA" id="ARBA00022723"/>
    </source>
</evidence>
<proteinExistence type="predicted"/>
<evidence type="ECO:0000256" key="3">
    <source>
        <dbReference type="ARBA" id="ARBA00022801"/>
    </source>
</evidence>
<comment type="cofactor">
    <cofactor evidence="1">
        <name>Mg(2+)</name>
        <dbReference type="ChEBI" id="CHEBI:18420"/>
    </cofactor>
</comment>
<keyword evidence="4" id="KW-0460">Magnesium</keyword>
<feature type="domain" description="S1 motif" evidence="6">
    <location>
        <begin position="44"/>
        <end position="116"/>
    </location>
</feature>
<dbReference type="Gene3D" id="2.40.50.140">
    <property type="entry name" value="Nucleic acid-binding proteins"/>
    <property type="match status" value="1"/>
</dbReference>
<accession>A0ABX9M8Z1</accession>
<keyword evidence="8" id="KW-1185">Reference proteome</keyword>
<dbReference type="InterPro" id="IPR019307">
    <property type="entry name" value="RNA-bd_AU-1/RNase_E/G"/>
</dbReference>
<dbReference type="Pfam" id="PF10150">
    <property type="entry name" value="RNase_E_G"/>
    <property type="match status" value="1"/>
</dbReference>
<dbReference type="InterPro" id="IPR012340">
    <property type="entry name" value="NA-bd_OB-fold"/>
</dbReference>
<organism evidence="7 8">
    <name type="scientific">Dialister pneumosintes</name>
    <dbReference type="NCBI Taxonomy" id="39950"/>
    <lineage>
        <taxon>Bacteria</taxon>
        <taxon>Bacillati</taxon>
        <taxon>Bacillota</taxon>
        <taxon>Negativicutes</taxon>
        <taxon>Veillonellales</taxon>
        <taxon>Veillonellaceae</taxon>
        <taxon>Dialister</taxon>
    </lineage>
</organism>
<reference evidence="7 8" key="1">
    <citation type="submission" date="2018-08" db="EMBL/GenBank/DDBJ databases">
        <title>Draft genome sequence of Dialister pneumosintes KCOM 1685.</title>
        <authorList>
            <person name="Kook J.-K."/>
            <person name="Park S.-N."/>
            <person name="Lim Y.K."/>
        </authorList>
    </citation>
    <scope>NUCLEOTIDE SEQUENCE [LARGE SCALE GENOMIC DNA]</scope>
    <source>
        <strain evidence="7 8">KCOM 1685</strain>
    </source>
</reference>
<keyword evidence="5" id="KW-0694">RNA-binding</keyword>
<dbReference type="Gene3D" id="3.40.1260.20">
    <property type="entry name" value="Ribonuclease E, catalytic domain"/>
    <property type="match status" value="1"/>
</dbReference>
<dbReference type="InterPro" id="IPR004659">
    <property type="entry name" value="RNase_E/G"/>
</dbReference>
<keyword evidence="2" id="KW-0479">Metal-binding</keyword>
<dbReference type="EMBL" id="QWKU01000001">
    <property type="protein sequence ID" value="RID93976.1"/>
    <property type="molecule type" value="Genomic_DNA"/>
</dbReference>
<dbReference type="InterPro" id="IPR003029">
    <property type="entry name" value="S1_domain"/>
</dbReference>